<gene>
    <name evidence="6" type="ORF">EC501_01155</name>
</gene>
<dbReference type="RefSeq" id="WP_122970448.1">
    <property type="nucleotide sequence ID" value="NZ_RHLQ01000001.1"/>
</dbReference>
<keyword evidence="3 6" id="KW-0808">Transferase</keyword>
<dbReference type="Pfam" id="PF00535">
    <property type="entry name" value="Glycos_transf_2"/>
    <property type="match status" value="1"/>
</dbReference>
<dbReference type="PANTHER" id="PTHR22916:SF51">
    <property type="entry name" value="GLYCOSYLTRANSFERASE EPSH-RELATED"/>
    <property type="match status" value="1"/>
</dbReference>
<dbReference type="EMBL" id="RHLQ01000001">
    <property type="protein sequence ID" value="RND01802.1"/>
    <property type="molecule type" value="Genomic_DNA"/>
</dbReference>
<name>A0A3M8HH75_9BACI</name>
<feature type="domain" description="Glycosyltransferase 2-like" evidence="5">
    <location>
        <begin position="4"/>
        <end position="127"/>
    </location>
</feature>
<dbReference type="PANTHER" id="PTHR22916">
    <property type="entry name" value="GLYCOSYLTRANSFERASE"/>
    <property type="match status" value="1"/>
</dbReference>
<comment type="caution">
    <text evidence="6">The sequence shown here is derived from an EMBL/GenBank/DDBJ whole genome shotgun (WGS) entry which is preliminary data.</text>
</comment>
<comment type="similarity">
    <text evidence="1">Belongs to the glycosyltransferase 2 family.</text>
</comment>
<evidence type="ECO:0000256" key="1">
    <source>
        <dbReference type="ARBA" id="ARBA00006739"/>
    </source>
</evidence>
<dbReference type="SUPFAM" id="SSF53448">
    <property type="entry name" value="Nucleotide-diphospho-sugar transferases"/>
    <property type="match status" value="1"/>
</dbReference>
<organism evidence="6 7">
    <name type="scientific">Lysinibacillus halotolerans</name>
    <dbReference type="NCBI Taxonomy" id="1368476"/>
    <lineage>
        <taxon>Bacteria</taxon>
        <taxon>Bacillati</taxon>
        <taxon>Bacillota</taxon>
        <taxon>Bacilli</taxon>
        <taxon>Bacillales</taxon>
        <taxon>Bacillaceae</taxon>
        <taxon>Lysinibacillus</taxon>
    </lineage>
</organism>
<dbReference type="Proteomes" id="UP000279909">
    <property type="component" value="Unassembled WGS sequence"/>
</dbReference>
<dbReference type="GO" id="GO:0016757">
    <property type="term" value="F:glycosyltransferase activity"/>
    <property type="evidence" value="ECO:0007669"/>
    <property type="project" value="UniProtKB-KW"/>
</dbReference>
<feature type="region of interest" description="Disordered" evidence="4">
    <location>
        <begin position="341"/>
        <end position="361"/>
    </location>
</feature>
<proteinExistence type="inferred from homology"/>
<dbReference type="InterPro" id="IPR029044">
    <property type="entry name" value="Nucleotide-diphossugar_trans"/>
</dbReference>
<dbReference type="AlphaFoldDB" id="A0A3M8HH75"/>
<evidence type="ECO:0000313" key="7">
    <source>
        <dbReference type="Proteomes" id="UP000279909"/>
    </source>
</evidence>
<evidence type="ECO:0000256" key="3">
    <source>
        <dbReference type="ARBA" id="ARBA00022679"/>
    </source>
</evidence>
<accession>A0A3M8HH75</accession>
<evidence type="ECO:0000256" key="4">
    <source>
        <dbReference type="SAM" id="MobiDB-lite"/>
    </source>
</evidence>
<keyword evidence="2" id="KW-0328">Glycosyltransferase</keyword>
<evidence type="ECO:0000259" key="5">
    <source>
        <dbReference type="Pfam" id="PF00535"/>
    </source>
</evidence>
<evidence type="ECO:0000313" key="6">
    <source>
        <dbReference type="EMBL" id="RND01802.1"/>
    </source>
</evidence>
<keyword evidence="7" id="KW-1185">Reference proteome</keyword>
<reference evidence="6 7" key="1">
    <citation type="journal article" date="2014" name="Int. J. Syst. Evol. Microbiol.">
        <title>Lysinibacillus halotolerans sp. nov., isolated from saline-alkaline soil.</title>
        <authorList>
            <person name="Kong D."/>
            <person name="Wang Y."/>
            <person name="Zhao B."/>
            <person name="Li Y."/>
            <person name="Song J."/>
            <person name="Zhai Y."/>
            <person name="Zhang C."/>
            <person name="Wang H."/>
            <person name="Chen X."/>
            <person name="Zhao B."/>
            <person name="Ruan Z."/>
        </authorList>
    </citation>
    <scope>NUCLEOTIDE SEQUENCE [LARGE SCALE GENOMIC DNA]</scope>
    <source>
        <strain evidence="6 7">MCCC 1A12703</strain>
    </source>
</reference>
<dbReference type="OrthoDB" id="396512at2"/>
<dbReference type="CDD" id="cd00761">
    <property type="entry name" value="Glyco_tranf_GTA_type"/>
    <property type="match status" value="1"/>
</dbReference>
<protein>
    <submittedName>
        <fullName evidence="6">Glycosyltransferase family 2 protein</fullName>
    </submittedName>
</protein>
<evidence type="ECO:0000256" key="2">
    <source>
        <dbReference type="ARBA" id="ARBA00022676"/>
    </source>
</evidence>
<dbReference type="InterPro" id="IPR001173">
    <property type="entry name" value="Glyco_trans_2-like"/>
</dbReference>
<sequence>MKVSVIIPVYNVDQYLRHCLESVVFQSYSNKEIILINDGSTDCSQEICEEYVRRYPFIRLINKENGGLSEARNVGILHATGDYVMFLDSDDYWQTDFLSDLVEIIHQNNKVEYIFFPYQYYYQQRKIYVKAPLSIERSELIGKNGVECLNYILKHNGDFKWFAWSGIVKKSFLLKHELFFMKGRKYEDALWTPYLFLKATCIDYYDNPIYVYRNERIGQITLNHSYSTLEDSMFVATYWHKVLTTLSIEESLVEKLMNNFVERYYYSMKFACFLKRDERKKIISLLKKNRALLQYKFTLFHSFAAMCSKTFGFHRTIQMIHIILTLKGKSKYGFWGKDNGDAEGGQSKETNGAKSISKHHA</sequence>
<dbReference type="Gene3D" id="3.90.550.10">
    <property type="entry name" value="Spore Coat Polysaccharide Biosynthesis Protein SpsA, Chain A"/>
    <property type="match status" value="1"/>
</dbReference>